<dbReference type="SUPFAM" id="SSF81593">
    <property type="entry name" value="Nucleotidyltransferase substrate binding subunit/domain"/>
    <property type="match status" value="1"/>
</dbReference>
<name>A0A8A7KCY4_9FIRM</name>
<dbReference type="Gene3D" id="1.20.120.330">
    <property type="entry name" value="Nucleotidyltransferases domain 2"/>
    <property type="match status" value="1"/>
</dbReference>
<dbReference type="Pfam" id="PF05168">
    <property type="entry name" value="HEPN"/>
    <property type="match status" value="1"/>
</dbReference>
<keyword evidence="3" id="KW-1185">Reference proteome</keyword>
<dbReference type="PROSITE" id="PS50910">
    <property type="entry name" value="HEPN"/>
    <property type="match status" value="1"/>
</dbReference>
<organism evidence="2 3">
    <name type="scientific">Iocasia fonsfrigidae</name>
    <dbReference type="NCBI Taxonomy" id="2682810"/>
    <lineage>
        <taxon>Bacteria</taxon>
        <taxon>Bacillati</taxon>
        <taxon>Bacillota</taxon>
        <taxon>Clostridia</taxon>
        <taxon>Halanaerobiales</taxon>
        <taxon>Halanaerobiaceae</taxon>
        <taxon>Iocasia</taxon>
    </lineage>
</organism>
<dbReference type="RefSeq" id="WP_230868905.1">
    <property type="nucleotide sequence ID" value="NZ_CP046640.1"/>
</dbReference>
<accession>A0A8A7KCY4</accession>
<feature type="domain" description="HEPN" evidence="1">
    <location>
        <begin position="13"/>
        <end position="109"/>
    </location>
</feature>
<protein>
    <submittedName>
        <fullName evidence="2">HEPN domain-containing protein</fullName>
    </submittedName>
</protein>
<dbReference type="Proteomes" id="UP000665020">
    <property type="component" value="Chromosome"/>
</dbReference>
<sequence>MNKKVQSLVKDWFDFAEKDLKAAKRLFKEFNHITCFHCQQSSEKYIKGLLVLLQIDFRKSHNLTYLLELLNKDIPDNIMFSAEYLNEFAVEARYPGDFSTISDKETKKL</sequence>
<reference evidence="2" key="1">
    <citation type="submission" date="2019-12" db="EMBL/GenBank/DDBJ databases">
        <authorList>
            <person name="zhang j."/>
            <person name="sun C.M."/>
        </authorList>
    </citation>
    <scope>NUCLEOTIDE SEQUENCE</scope>
    <source>
        <strain evidence="2">NS-1</strain>
    </source>
</reference>
<dbReference type="EMBL" id="CP046640">
    <property type="protein sequence ID" value="QTL97269.1"/>
    <property type="molecule type" value="Genomic_DNA"/>
</dbReference>
<evidence type="ECO:0000313" key="3">
    <source>
        <dbReference type="Proteomes" id="UP000665020"/>
    </source>
</evidence>
<dbReference type="KEGG" id="ifn:GM661_04370"/>
<proteinExistence type="predicted"/>
<evidence type="ECO:0000313" key="2">
    <source>
        <dbReference type="EMBL" id="QTL97269.1"/>
    </source>
</evidence>
<dbReference type="InterPro" id="IPR007842">
    <property type="entry name" value="HEPN_dom"/>
</dbReference>
<evidence type="ECO:0000259" key="1">
    <source>
        <dbReference type="PROSITE" id="PS50910"/>
    </source>
</evidence>
<dbReference type="AlphaFoldDB" id="A0A8A7KCY4"/>
<dbReference type="SMART" id="SM00748">
    <property type="entry name" value="HEPN"/>
    <property type="match status" value="1"/>
</dbReference>
<gene>
    <name evidence="2" type="ORF">GM661_04370</name>
</gene>